<evidence type="ECO:0000313" key="4">
    <source>
        <dbReference type="Proteomes" id="UP001609176"/>
    </source>
</evidence>
<reference evidence="4 5" key="1">
    <citation type="submission" date="2024-10" db="EMBL/GenBank/DDBJ databases">
        <authorList>
            <person name="Riesco R."/>
        </authorList>
    </citation>
    <scope>NUCLEOTIDE SEQUENCE [LARGE SCALE GENOMIC DNA]</scope>
    <source>
        <strain evidence="3 4">NCIMB 15448</strain>
        <strain evidence="2 5">NCIMB 15450</strain>
    </source>
</reference>
<dbReference type="EMBL" id="JBIMSN010000096">
    <property type="protein sequence ID" value="MFH5231007.1"/>
    <property type="molecule type" value="Genomic_DNA"/>
</dbReference>
<protein>
    <submittedName>
        <fullName evidence="3">Helix-turn-helix transcriptional regulator</fullName>
    </submittedName>
</protein>
<dbReference type="Proteomes" id="UP001609176">
    <property type="component" value="Unassembled WGS sequence"/>
</dbReference>
<sequence>MCELLTTREVEREFGIASGTLRYWRHNDQGPASFVLGKRVVYRRSEIERWIAAQEKATMRGGVA</sequence>
<evidence type="ECO:0000313" key="5">
    <source>
        <dbReference type="Proteomes" id="UP001609219"/>
    </source>
</evidence>
<gene>
    <name evidence="3" type="ORF">ACHIPV_20725</name>
    <name evidence="2" type="ORF">ACHIRB_20925</name>
</gene>
<name>A0ABW7KP86_9NOCA</name>
<dbReference type="Proteomes" id="UP001609219">
    <property type="component" value="Unassembled WGS sequence"/>
</dbReference>
<dbReference type="EMBL" id="JBIMSP010000039">
    <property type="protein sequence ID" value="MFH5244278.1"/>
    <property type="molecule type" value="Genomic_DNA"/>
</dbReference>
<organism evidence="3 4">
    <name type="scientific">Antrihabitans spumae</name>
    <dbReference type="NCBI Taxonomy" id="3373370"/>
    <lineage>
        <taxon>Bacteria</taxon>
        <taxon>Bacillati</taxon>
        <taxon>Actinomycetota</taxon>
        <taxon>Actinomycetes</taxon>
        <taxon>Mycobacteriales</taxon>
        <taxon>Nocardiaceae</taxon>
        <taxon>Antrihabitans</taxon>
    </lineage>
</organism>
<evidence type="ECO:0000313" key="3">
    <source>
        <dbReference type="EMBL" id="MFH5244278.1"/>
    </source>
</evidence>
<dbReference type="SUPFAM" id="SSF46955">
    <property type="entry name" value="Putative DNA-binding domain"/>
    <property type="match status" value="1"/>
</dbReference>
<keyword evidence="5" id="KW-1185">Reference proteome</keyword>
<dbReference type="InterPro" id="IPR009061">
    <property type="entry name" value="DNA-bd_dom_put_sf"/>
</dbReference>
<accession>A0ABW7KP86</accession>
<dbReference type="Pfam" id="PF12728">
    <property type="entry name" value="HTH_17"/>
    <property type="match status" value="1"/>
</dbReference>
<feature type="domain" description="Helix-turn-helix" evidence="1">
    <location>
        <begin position="4"/>
        <end position="54"/>
    </location>
</feature>
<dbReference type="RefSeq" id="WP_395125612.1">
    <property type="nucleotide sequence ID" value="NZ_JBIMSN010000096.1"/>
</dbReference>
<evidence type="ECO:0000259" key="1">
    <source>
        <dbReference type="Pfam" id="PF12728"/>
    </source>
</evidence>
<dbReference type="InterPro" id="IPR041657">
    <property type="entry name" value="HTH_17"/>
</dbReference>
<comment type="caution">
    <text evidence="3">The sequence shown here is derived from an EMBL/GenBank/DDBJ whole genome shotgun (WGS) entry which is preliminary data.</text>
</comment>
<evidence type="ECO:0000313" key="2">
    <source>
        <dbReference type="EMBL" id="MFH5231007.1"/>
    </source>
</evidence>
<proteinExistence type="predicted"/>